<proteinExistence type="inferred from homology"/>
<comment type="caution">
    <text evidence="9">The sequence shown here is derived from an EMBL/GenBank/DDBJ whole genome shotgun (WGS) entry which is preliminary data.</text>
</comment>
<evidence type="ECO:0000256" key="5">
    <source>
        <dbReference type="ARBA" id="ARBA00022927"/>
    </source>
</evidence>
<feature type="compositionally biased region" description="Gly residues" evidence="8">
    <location>
        <begin position="544"/>
        <end position="553"/>
    </location>
</feature>
<feature type="region of interest" description="Disordered" evidence="8">
    <location>
        <begin position="1081"/>
        <end position="1103"/>
    </location>
</feature>
<comment type="similarity">
    <text evidence="2">Belongs to the COG1 family.</text>
</comment>
<feature type="region of interest" description="Disordered" evidence="8">
    <location>
        <begin position="691"/>
        <end position="718"/>
    </location>
</feature>
<keyword evidence="7" id="KW-0472">Membrane</keyword>
<feature type="compositionally biased region" description="Pro residues" evidence="8">
    <location>
        <begin position="119"/>
        <end position="143"/>
    </location>
</feature>
<dbReference type="GO" id="GO:0017119">
    <property type="term" value="C:Golgi transport complex"/>
    <property type="evidence" value="ECO:0007669"/>
    <property type="project" value="InterPro"/>
</dbReference>
<feature type="region of interest" description="Disordered" evidence="8">
    <location>
        <begin position="544"/>
        <end position="576"/>
    </location>
</feature>
<keyword evidence="5" id="KW-0653">Protein transport</keyword>
<evidence type="ECO:0000256" key="3">
    <source>
        <dbReference type="ARBA" id="ARBA00020978"/>
    </source>
</evidence>
<accession>A0AAW0EX37</accession>
<evidence type="ECO:0000256" key="4">
    <source>
        <dbReference type="ARBA" id="ARBA00022448"/>
    </source>
</evidence>
<evidence type="ECO:0000256" key="8">
    <source>
        <dbReference type="SAM" id="MobiDB-lite"/>
    </source>
</evidence>
<evidence type="ECO:0000256" key="1">
    <source>
        <dbReference type="ARBA" id="ARBA00004395"/>
    </source>
</evidence>
<dbReference type="InterPro" id="IPR033370">
    <property type="entry name" value="COG1"/>
</dbReference>
<evidence type="ECO:0000313" key="9">
    <source>
        <dbReference type="EMBL" id="KAK7198683.1"/>
    </source>
</evidence>
<dbReference type="GO" id="GO:0015031">
    <property type="term" value="P:protein transport"/>
    <property type="evidence" value="ECO:0007669"/>
    <property type="project" value="UniProtKB-KW"/>
</dbReference>
<dbReference type="PANTHER" id="PTHR31658:SF0">
    <property type="entry name" value="CONSERVED OLIGOMERIC GOLGI COMPLEX SUBUNIT 1"/>
    <property type="match status" value="1"/>
</dbReference>
<evidence type="ECO:0000256" key="2">
    <source>
        <dbReference type="ARBA" id="ARBA00006653"/>
    </source>
</evidence>
<evidence type="ECO:0000256" key="6">
    <source>
        <dbReference type="ARBA" id="ARBA00023034"/>
    </source>
</evidence>
<comment type="subcellular location">
    <subcellularLocation>
        <location evidence="1">Golgi apparatus membrane</location>
        <topology evidence="1">Peripheral membrane protein</topology>
    </subcellularLocation>
</comment>
<protein>
    <recommendedName>
        <fullName evidence="3">Conserved oligomeric Golgi complex subunit 1</fullName>
    </recommendedName>
</protein>
<feature type="region of interest" description="Disordered" evidence="8">
    <location>
        <begin position="774"/>
        <end position="794"/>
    </location>
</feature>
<evidence type="ECO:0000313" key="10">
    <source>
        <dbReference type="Proteomes" id="UP001430356"/>
    </source>
</evidence>
<dbReference type="PANTHER" id="PTHR31658">
    <property type="entry name" value="CONSERVED OLIGOMERIC GOLGI COMPLEX SUBUNIT 1"/>
    <property type="match status" value="1"/>
</dbReference>
<dbReference type="GO" id="GO:0000139">
    <property type="term" value="C:Golgi membrane"/>
    <property type="evidence" value="ECO:0007669"/>
    <property type="project" value="UniProtKB-SubCell"/>
</dbReference>
<name>A0AAW0EX37_9TRYP</name>
<dbReference type="Proteomes" id="UP001430356">
    <property type="component" value="Unassembled WGS sequence"/>
</dbReference>
<reference evidence="9 10" key="1">
    <citation type="journal article" date="2021" name="MBio">
        <title>A New Model Trypanosomatid, Novymonas esmeraldas: Genomic Perception of Its 'Candidatus Pandoraea novymonadis' Endosymbiont.</title>
        <authorList>
            <person name="Zakharova A."/>
            <person name="Saura A."/>
            <person name="Butenko A."/>
            <person name="Podesvova L."/>
            <person name="Warmusova S."/>
            <person name="Kostygov A.Y."/>
            <person name="Nenarokova A."/>
            <person name="Lukes J."/>
            <person name="Opperdoes F.R."/>
            <person name="Yurchenko V."/>
        </authorList>
    </citation>
    <scope>NUCLEOTIDE SEQUENCE [LARGE SCALE GENOMIC DNA]</scope>
    <source>
        <strain evidence="9 10">E262AT.01</strain>
    </source>
</reference>
<gene>
    <name evidence="9" type="ORF">NESM_000832000</name>
</gene>
<dbReference type="Pfam" id="PF08700">
    <property type="entry name" value="VPS51_Exo84_N"/>
    <property type="match status" value="1"/>
</dbReference>
<dbReference type="GO" id="GO:0006891">
    <property type="term" value="P:intra-Golgi vesicle-mediated transport"/>
    <property type="evidence" value="ECO:0007669"/>
    <property type="project" value="InterPro"/>
</dbReference>
<sequence>MAMEAAAQEVRRILCHNDILQAHNYLTTVQRSIEENQHDLHGIIGNSYRDLLAACDGVVGMGRDCADVLDMESAMDRAGAAGGAGTIQVPPRCAARARRRQRIAASTAESTANTAVAGAPPPPPPPPPPALPALPLPLPTAPPPHRESGAADTRNELNDALQALHLEYMAVESAELTGAPTHPGALAGTAAESHSEAALVALEQDTPLLHLAQQLRRVQCALQRCCGALVDRDSAASRPPSWVCALQRRASALETRLVKFMIQRLRRAADAIAVVTWRCAESAADAQTRDTAELRRLVSTCTIFAECHGALRALRESPTLMRALVACAPGAALPVLRQTSPETDGTAAAAAAAVATPEAAVAALCRIAALDVNDVVAAALGGGGGVTAAAAADPCVLLAAVLAVLLVREAQQSAARWAAMDRRDTRVFATAAYTAALGLRGGAAARRGETITNTAWALRCFTGLSWLLRGFSVYVDVLRSVAESPAEMGGADCETVVLHLLHRISSEGESEAAAAAAVRRRPASGSAPSLDELLQWRLRHIGDGSGGGAGDGGVPPLPLPGNPSMQEGGGGGVPSPAAAAARRRCYVALLRSSTATVPELQATGAASTTAARGADAAPPRTAATAAVAAAADVTEPLRRVCQELLGPCVSSLVVLLAQDPVTLTRFGGEDQRSSSGASAAVEALRGAMSGALQRHASTTASDVRGRRPGCTPPDLSRLGRTWATVDAPRWWTALEAATLRAALQGCASVALESITFIDACVGCAISSAAAQLRHEEKEEEGGRGSGDSSNSGADEDAAWAGLLSTLRRHTLPTTAPSTSAAAAEAGICWDRLRPAAATTASVAVAAAAAAAASSTAGGALFRGEMLECGRAAASAAQLPQMPPATPASATGGAADVVLSELQQQQLVQLLGGMRALPYPHSCAQETDVAAGAEVNRDDGCCGGHLVGLLRCCLRTLVDVVPTGRGVGDGGDAGALRTRVVDWLAAALGRVAAQLPRGDAPPTPLTDTATVVHCYELALLVQVYADALGRLRATASASEAARVQPLCAEAERLYAELQAPWQALLVTGFRVALGRAYGTARRTRASGDDDEPARQLQQQQQQQHSLDVAAVRRAPVASHGAACPVQPTYAVTALMQATLRRLHHALYGVESTYGVAAAAGKPAGGAHVLTLLVAAAERQRVLQRLEAAAVDFFEQELCARVEDGMRAAAPADGVGSVGSADAVAPVHAAAACLQYTLDALFLSSVLCPHSATDAARPAWGLSVGGAGGSNTAGDAGAEAVVSWLLSGPLLRVVRRLEAACDSLRWRSALPSLIAAHRQFIEASALLWVVAGGDVGERRTVAATAAAAGATAVRGSGGGGATGVAESSLHPRERVDRLTLLPIAASYAAAMAAAAAAATHSTNGLPASAAAVAPHQPFTLVAPTAAALSPLPSTAAPSPLSVHGAISATAPSLPYSVSGMYDAAAATVGGVGAVPAGASAAAAAAANSLWGTTQRGWSQWWGAA</sequence>
<keyword evidence="10" id="KW-1185">Reference proteome</keyword>
<feature type="region of interest" description="Disordered" evidence="8">
    <location>
        <begin position="101"/>
        <end position="152"/>
    </location>
</feature>
<keyword evidence="6" id="KW-0333">Golgi apparatus</keyword>
<keyword evidence="4" id="KW-0813">Transport</keyword>
<organism evidence="9 10">
    <name type="scientific">Novymonas esmeraldas</name>
    <dbReference type="NCBI Taxonomy" id="1808958"/>
    <lineage>
        <taxon>Eukaryota</taxon>
        <taxon>Discoba</taxon>
        <taxon>Euglenozoa</taxon>
        <taxon>Kinetoplastea</taxon>
        <taxon>Metakinetoplastina</taxon>
        <taxon>Trypanosomatida</taxon>
        <taxon>Trypanosomatidae</taxon>
        <taxon>Novymonas</taxon>
    </lineage>
</organism>
<evidence type="ECO:0000256" key="7">
    <source>
        <dbReference type="ARBA" id="ARBA00023136"/>
    </source>
</evidence>
<dbReference type="EMBL" id="JAECZO010000167">
    <property type="protein sequence ID" value="KAK7198683.1"/>
    <property type="molecule type" value="Genomic_DNA"/>
</dbReference>
<feature type="compositionally biased region" description="Low complexity" evidence="8">
    <location>
        <begin position="103"/>
        <end position="117"/>
    </location>
</feature>